<comment type="caution">
    <text evidence="3">The sequence shown here is derived from an EMBL/GenBank/DDBJ whole genome shotgun (WGS) entry which is preliminary data.</text>
</comment>
<sequence>MNSCHAPCAPVFCYSALNNQQCYNACHSPQRTAIEPIFQIYIKLPNYKYWTCNSDKCNSCLTDYFETALHRGYSQINQTSKETIKIGKPNAIIVNPNVTITDEQMRMMQDEALNKFRDKNEIRKRMALLQTNEGVYIIGGYNINPETSTREIPKNDYFYDAESTKLIPILPTPGDGRMGFGLATDGEKIVVVGGHNLHNDVLSTVCMYDTKVENSQWESLPDMPGPTSGSGVSVIDNILYALGGFEFIGQETVIHGDVLYMNLDERKWHRLPDLNPPRAHVLVTVMDENDTPWLVAAGGYQFNKRSSKPIPYAKMEKYNEAKRKWEHITDIPGFQIHRGLTMKDNKFFLTELHTDEQTGVTDNTIIEEFDFETKKWKKPKPESNLMETTARSKDNRKQQKQTPQKASRFDETMATATSKETSDREHSRLYDHYSETDGVSNTFDSRLTSNKALSR</sequence>
<dbReference type="Proteomes" id="UP000663829">
    <property type="component" value="Unassembled WGS sequence"/>
</dbReference>
<dbReference type="Gene3D" id="2.120.10.80">
    <property type="entry name" value="Kelch-type beta propeller"/>
    <property type="match status" value="1"/>
</dbReference>
<name>A0A813UWF9_9BILA</name>
<dbReference type="InterPro" id="IPR006652">
    <property type="entry name" value="Kelch_1"/>
</dbReference>
<dbReference type="InterPro" id="IPR015915">
    <property type="entry name" value="Kelch-typ_b-propeller"/>
</dbReference>
<feature type="compositionally biased region" description="Polar residues" evidence="2">
    <location>
        <begin position="437"/>
        <end position="455"/>
    </location>
</feature>
<dbReference type="EMBL" id="CAJOBC010000739">
    <property type="protein sequence ID" value="CAF3620668.1"/>
    <property type="molecule type" value="Genomic_DNA"/>
</dbReference>
<accession>A0A813UWF9</accession>
<dbReference type="Proteomes" id="UP000681722">
    <property type="component" value="Unassembled WGS sequence"/>
</dbReference>
<evidence type="ECO:0000256" key="2">
    <source>
        <dbReference type="SAM" id="MobiDB-lite"/>
    </source>
</evidence>
<organism evidence="3 5">
    <name type="scientific">Didymodactylos carnosus</name>
    <dbReference type="NCBI Taxonomy" id="1234261"/>
    <lineage>
        <taxon>Eukaryota</taxon>
        <taxon>Metazoa</taxon>
        <taxon>Spiralia</taxon>
        <taxon>Gnathifera</taxon>
        <taxon>Rotifera</taxon>
        <taxon>Eurotatoria</taxon>
        <taxon>Bdelloidea</taxon>
        <taxon>Philodinida</taxon>
        <taxon>Philodinidae</taxon>
        <taxon>Didymodactylos</taxon>
    </lineage>
</organism>
<evidence type="ECO:0000256" key="1">
    <source>
        <dbReference type="ARBA" id="ARBA00022441"/>
    </source>
</evidence>
<evidence type="ECO:0000313" key="4">
    <source>
        <dbReference type="EMBL" id="CAF3620668.1"/>
    </source>
</evidence>
<evidence type="ECO:0000313" key="3">
    <source>
        <dbReference type="EMBL" id="CAF0833566.1"/>
    </source>
</evidence>
<dbReference type="OrthoDB" id="9972984at2759"/>
<protein>
    <submittedName>
        <fullName evidence="3">Uncharacterized protein</fullName>
    </submittedName>
</protein>
<dbReference type="PANTHER" id="PTHR45632">
    <property type="entry name" value="LD33804P"/>
    <property type="match status" value="1"/>
</dbReference>
<feature type="region of interest" description="Disordered" evidence="2">
    <location>
        <begin position="376"/>
        <end position="455"/>
    </location>
</feature>
<dbReference type="SUPFAM" id="SSF117281">
    <property type="entry name" value="Kelch motif"/>
    <property type="match status" value="1"/>
</dbReference>
<proteinExistence type="predicted"/>
<dbReference type="Pfam" id="PF24681">
    <property type="entry name" value="Kelch_KLHDC2_KLHL20_DRC7"/>
    <property type="match status" value="1"/>
</dbReference>
<dbReference type="AlphaFoldDB" id="A0A813UWF9"/>
<evidence type="ECO:0000313" key="5">
    <source>
        <dbReference type="Proteomes" id="UP000663829"/>
    </source>
</evidence>
<dbReference type="EMBL" id="CAJNOQ010000739">
    <property type="protein sequence ID" value="CAF0833566.1"/>
    <property type="molecule type" value="Genomic_DNA"/>
</dbReference>
<keyword evidence="1" id="KW-0880">Kelch repeat</keyword>
<feature type="compositionally biased region" description="Basic and acidic residues" evidence="2">
    <location>
        <begin position="420"/>
        <end position="435"/>
    </location>
</feature>
<reference evidence="3" key="1">
    <citation type="submission" date="2021-02" db="EMBL/GenBank/DDBJ databases">
        <authorList>
            <person name="Nowell W R."/>
        </authorList>
    </citation>
    <scope>NUCLEOTIDE SEQUENCE</scope>
</reference>
<keyword evidence="5" id="KW-1185">Reference proteome</keyword>
<dbReference type="SMART" id="SM00612">
    <property type="entry name" value="Kelch"/>
    <property type="match status" value="2"/>
</dbReference>
<gene>
    <name evidence="3" type="ORF">GPM918_LOCUS5184</name>
    <name evidence="4" type="ORF">SRO942_LOCUS5184</name>
</gene>